<dbReference type="Proteomes" id="UP000824107">
    <property type="component" value="Unassembled WGS sequence"/>
</dbReference>
<dbReference type="PANTHER" id="PTHR33693:SF3">
    <property type="entry name" value="TYPE-5 URACIL-DNA GLYCOSYLASE"/>
    <property type="match status" value="1"/>
</dbReference>
<name>A0A9D1SAA9_9PROT</name>
<evidence type="ECO:0000256" key="7">
    <source>
        <dbReference type="ARBA" id="ARBA00023204"/>
    </source>
</evidence>
<reference evidence="11" key="1">
    <citation type="submission" date="2020-10" db="EMBL/GenBank/DDBJ databases">
        <authorList>
            <person name="Gilroy R."/>
        </authorList>
    </citation>
    <scope>NUCLEOTIDE SEQUENCE</scope>
    <source>
        <strain evidence="11">ChiW3-316</strain>
    </source>
</reference>
<dbReference type="CDD" id="cd10031">
    <property type="entry name" value="UDG-F5_TTUDGB_like"/>
    <property type="match status" value="1"/>
</dbReference>
<accession>A0A9D1SAA9</accession>
<dbReference type="GO" id="GO:0006284">
    <property type="term" value="P:base-excision repair"/>
    <property type="evidence" value="ECO:0007669"/>
    <property type="project" value="InterPro"/>
</dbReference>
<dbReference type="GO" id="GO:0046872">
    <property type="term" value="F:metal ion binding"/>
    <property type="evidence" value="ECO:0007669"/>
    <property type="project" value="UniProtKB-KW"/>
</dbReference>
<keyword evidence="2" id="KW-0479">Metal-binding</keyword>
<dbReference type="SMART" id="SM00987">
    <property type="entry name" value="UreE_C"/>
    <property type="match status" value="1"/>
</dbReference>
<evidence type="ECO:0000256" key="2">
    <source>
        <dbReference type="ARBA" id="ARBA00022723"/>
    </source>
</evidence>
<evidence type="ECO:0000256" key="5">
    <source>
        <dbReference type="ARBA" id="ARBA00023004"/>
    </source>
</evidence>
<proteinExistence type="inferred from homology"/>
<evidence type="ECO:0000259" key="10">
    <source>
        <dbReference type="SMART" id="SM00986"/>
    </source>
</evidence>
<dbReference type="SMART" id="SM00986">
    <property type="entry name" value="UDG"/>
    <property type="match status" value="1"/>
</dbReference>
<keyword evidence="7" id="KW-0234">DNA repair</keyword>
<dbReference type="InterPro" id="IPR044147">
    <property type="entry name" value="UdgB-like"/>
</dbReference>
<evidence type="ECO:0000256" key="8">
    <source>
        <dbReference type="ARBA" id="ARBA00023779"/>
    </source>
</evidence>
<evidence type="ECO:0000256" key="6">
    <source>
        <dbReference type="ARBA" id="ARBA00023014"/>
    </source>
</evidence>
<keyword evidence="5" id="KW-0408">Iron</keyword>
<evidence type="ECO:0000313" key="11">
    <source>
        <dbReference type="EMBL" id="HIU52746.1"/>
    </source>
</evidence>
<evidence type="ECO:0000256" key="9">
    <source>
        <dbReference type="ARBA" id="ARBA00023887"/>
    </source>
</evidence>
<dbReference type="GO" id="GO:0004844">
    <property type="term" value="F:uracil DNA N-glycosylase activity"/>
    <property type="evidence" value="ECO:0007669"/>
    <property type="project" value="InterPro"/>
</dbReference>
<evidence type="ECO:0000256" key="1">
    <source>
        <dbReference type="ARBA" id="ARBA00022485"/>
    </source>
</evidence>
<comment type="similarity">
    <text evidence="8">Belongs to the uracil-DNA glycosylase (UDG) superfamily. Type 5 (UDGb) family.</text>
</comment>
<keyword evidence="3" id="KW-0227">DNA damage</keyword>
<dbReference type="SUPFAM" id="SSF52141">
    <property type="entry name" value="Uracil-DNA glycosylase-like"/>
    <property type="match status" value="1"/>
</dbReference>
<dbReference type="GO" id="GO:0051539">
    <property type="term" value="F:4 iron, 4 sulfur cluster binding"/>
    <property type="evidence" value="ECO:0007669"/>
    <property type="project" value="UniProtKB-KW"/>
</dbReference>
<organism evidence="11 12">
    <name type="scientific">Candidatus Scatocola faecipullorum</name>
    <dbReference type="NCBI Taxonomy" id="2840917"/>
    <lineage>
        <taxon>Bacteria</taxon>
        <taxon>Pseudomonadati</taxon>
        <taxon>Pseudomonadota</taxon>
        <taxon>Alphaproteobacteria</taxon>
        <taxon>Rhodospirillales</taxon>
        <taxon>Rhodospirillaceae</taxon>
        <taxon>Rhodospirillaceae incertae sedis</taxon>
        <taxon>Candidatus Scatocola</taxon>
    </lineage>
</organism>
<comment type="caution">
    <text evidence="11">The sequence shown here is derived from an EMBL/GenBank/DDBJ whole genome shotgun (WGS) entry which is preliminary data.</text>
</comment>
<sequence length="213" mass="24043">MSFVCPDKNCRKCPRLIAFREGNIVKFPTYYNGPVEPFGSLDAEILVVGLAPGLNGANQTNRPFTNDYAGDVLYPILKKYGFAKGDYQKRKDDGFELINVRITNSVRCVPPQNKVTGDEVKACGSYLIQEIENMPNLKIILTLGSVAHNAVLGVLGYRKAGFKFAHNALHRLEKHNLWMLNSYHTSRYNINTGVLTYEMFEDVIRHIQDLLSK</sequence>
<dbReference type="InterPro" id="IPR036895">
    <property type="entry name" value="Uracil-DNA_glycosylase-like_sf"/>
</dbReference>
<dbReference type="InterPro" id="IPR051536">
    <property type="entry name" value="UDG_Type-4/5"/>
</dbReference>
<evidence type="ECO:0000313" key="12">
    <source>
        <dbReference type="Proteomes" id="UP000824107"/>
    </source>
</evidence>
<reference evidence="11" key="2">
    <citation type="journal article" date="2021" name="PeerJ">
        <title>Extensive microbial diversity within the chicken gut microbiome revealed by metagenomics and culture.</title>
        <authorList>
            <person name="Gilroy R."/>
            <person name="Ravi A."/>
            <person name="Getino M."/>
            <person name="Pursley I."/>
            <person name="Horton D.L."/>
            <person name="Alikhan N.F."/>
            <person name="Baker D."/>
            <person name="Gharbi K."/>
            <person name="Hall N."/>
            <person name="Watson M."/>
            <person name="Adriaenssens E.M."/>
            <person name="Foster-Nyarko E."/>
            <person name="Jarju S."/>
            <person name="Secka A."/>
            <person name="Antonio M."/>
            <person name="Oren A."/>
            <person name="Chaudhuri R.R."/>
            <person name="La Ragione R."/>
            <person name="Hildebrand F."/>
            <person name="Pallen M.J."/>
        </authorList>
    </citation>
    <scope>NUCLEOTIDE SEQUENCE</scope>
    <source>
        <strain evidence="11">ChiW3-316</strain>
    </source>
</reference>
<keyword evidence="6" id="KW-0411">Iron-sulfur</keyword>
<feature type="domain" description="Uracil-DNA glycosylase-like" evidence="10">
    <location>
        <begin position="36"/>
        <end position="204"/>
    </location>
</feature>
<protein>
    <recommendedName>
        <fullName evidence="9">Type-5 uracil-DNA glycosylase</fullName>
    </recommendedName>
</protein>
<keyword evidence="4" id="KW-0378">Hydrolase</keyword>
<dbReference type="GO" id="GO:0033958">
    <property type="term" value="F:DNA-deoxyinosine glycosylase activity"/>
    <property type="evidence" value="ECO:0007669"/>
    <property type="project" value="InterPro"/>
</dbReference>
<keyword evidence="1" id="KW-0004">4Fe-4S</keyword>
<gene>
    <name evidence="11" type="ORF">IAD20_01540</name>
</gene>
<evidence type="ECO:0000256" key="4">
    <source>
        <dbReference type="ARBA" id="ARBA00022801"/>
    </source>
</evidence>
<dbReference type="AlphaFoldDB" id="A0A9D1SAA9"/>
<dbReference type="EMBL" id="DVNC01000015">
    <property type="protein sequence ID" value="HIU52746.1"/>
    <property type="molecule type" value="Genomic_DNA"/>
</dbReference>
<dbReference type="Gene3D" id="3.40.470.10">
    <property type="entry name" value="Uracil-DNA glycosylase-like domain"/>
    <property type="match status" value="1"/>
</dbReference>
<dbReference type="InterPro" id="IPR005122">
    <property type="entry name" value="Uracil-DNA_glycosylase-like"/>
</dbReference>
<evidence type="ECO:0000256" key="3">
    <source>
        <dbReference type="ARBA" id="ARBA00022763"/>
    </source>
</evidence>
<dbReference type="Pfam" id="PF03167">
    <property type="entry name" value="UDG"/>
    <property type="match status" value="1"/>
</dbReference>
<dbReference type="PANTHER" id="PTHR33693">
    <property type="entry name" value="TYPE-5 URACIL-DNA GLYCOSYLASE"/>
    <property type="match status" value="1"/>
</dbReference>